<dbReference type="EMBL" id="CAFBMR010000102">
    <property type="protein sequence ID" value="CAB4926663.1"/>
    <property type="molecule type" value="Genomic_DNA"/>
</dbReference>
<feature type="transmembrane region" description="Helical" evidence="1">
    <location>
        <begin position="189"/>
        <end position="211"/>
    </location>
</feature>
<proteinExistence type="predicted"/>
<feature type="transmembrane region" description="Helical" evidence="1">
    <location>
        <begin position="154"/>
        <end position="177"/>
    </location>
</feature>
<keyword evidence="1" id="KW-1133">Transmembrane helix</keyword>
<feature type="transmembrane region" description="Helical" evidence="1">
    <location>
        <begin position="30"/>
        <end position="53"/>
    </location>
</feature>
<name>A0A6J7I6P3_9ZZZZ</name>
<gene>
    <name evidence="2" type="ORF">UFOPK3610_01716</name>
</gene>
<feature type="transmembrane region" description="Helical" evidence="1">
    <location>
        <begin position="90"/>
        <end position="107"/>
    </location>
</feature>
<feature type="transmembrane region" description="Helical" evidence="1">
    <location>
        <begin position="231"/>
        <end position="254"/>
    </location>
</feature>
<keyword evidence="1" id="KW-0812">Transmembrane</keyword>
<protein>
    <submittedName>
        <fullName evidence="2">Unannotated protein</fullName>
    </submittedName>
</protein>
<reference evidence="2" key="1">
    <citation type="submission" date="2020-05" db="EMBL/GenBank/DDBJ databases">
        <authorList>
            <person name="Chiriac C."/>
            <person name="Salcher M."/>
            <person name="Ghai R."/>
            <person name="Kavagutti S V."/>
        </authorList>
    </citation>
    <scope>NUCLEOTIDE SEQUENCE</scope>
</reference>
<keyword evidence="1" id="KW-0472">Membrane</keyword>
<evidence type="ECO:0000256" key="1">
    <source>
        <dbReference type="SAM" id="Phobius"/>
    </source>
</evidence>
<sequence length="264" mass="28801">MVERVKDWVLASYPFAVIRRFFELQMLDKAFVLSAQAFVALLPIVIVLISAVFQSDGVGLAISLSDRFGLEGAARDAVVGLFNAPEHTMTLSWLAIILSLLSAWSLGRRLATTYATIFDLPPLPRKQMWRGLVWVVVMALLIVSTSQLRDLSRAYGISALILGSLGLLLLWFGGMYLSIRVIVPSLSKGLLVATAIVGVVGQLGLTIWASIYMPRALTSQAEQFGPIGVTFALFTFVLVAATLILIAPLMVSVWHQRAQARSAR</sequence>
<dbReference type="AlphaFoldDB" id="A0A6J7I6P3"/>
<accession>A0A6J7I6P3</accession>
<organism evidence="2">
    <name type="scientific">freshwater metagenome</name>
    <dbReference type="NCBI Taxonomy" id="449393"/>
    <lineage>
        <taxon>unclassified sequences</taxon>
        <taxon>metagenomes</taxon>
        <taxon>ecological metagenomes</taxon>
    </lineage>
</organism>
<feature type="transmembrane region" description="Helical" evidence="1">
    <location>
        <begin position="128"/>
        <end position="148"/>
    </location>
</feature>
<evidence type="ECO:0000313" key="2">
    <source>
        <dbReference type="EMBL" id="CAB4926663.1"/>
    </source>
</evidence>